<dbReference type="InParanoid" id="A0A7N4PQE9"/>
<dbReference type="UniPathway" id="UPA00823">
    <property type="reaction ID" value="UER00787"/>
</dbReference>
<keyword evidence="19" id="KW-0175">Coiled coil</keyword>
<evidence type="ECO:0000256" key="15">
    <source>
        <dbReference type="ARBA" id="ARBA00023264"/>
    </source>
</evidence>
<evidence type="ECO:0000256" key="16">
    <source>
        <dbReference type="ARBA" id="ARBA00025559"/>
    </source>
</evidence>
<name>A0A7N4PQE9_SARHA</name>
<evidence type="ECO:0000256" key="13">
    <source>
        <dbReference type="ARBA" id="ARBA00023209"/>
    </source>
</evidence>
<keyword evidence="23" id="KW-1185">Reference proteome</keyword>
<keyword evidence="10" id="KW-0398">Inositol biosynthesis</keyword>
<dbReference type="InterPro" id="IPR002587">
    <property type="entry name" value="Myo-inos-1-P_Synthase"/>
</dbReference>
<evidence type="ECO:0000256" key="12">
    <source>
        <dbReference type="ARBA" id="ARBA00023098"/>
    </source>
</evidence>
<evidence type="ECO:0000256" key="2">
    <source>
        <dbReference type="ARBA" id="ARBA00001911"/>
    </source>
</evidence>
<keyword evidence="9" id="KW-0444">Lipid biosynthesis</keyword>
<comment type="similarity">
    <text evidence="5">Belongs to the myo-inositol 1-phosphate synthase family.</text>
</comment>
<comment type="function">
    <text evidence="16">Key enzyme in myo-inositol biosynthesis pathway that catalyzes the conversion of glucose 6-phosphate to 1-myo-inositol 1-phosphate in a NAD-dependent manner. Rate-limiting enzyme in the synthesis of all inositol-containing compounds.</text>
</comment>
<reference evidence="22 23" key="1">
    <citation type="journal article" date="2011" name="Proc. Natl. Acad. Sci. U.S.A.">
        <title>Genetic diversity and population structure of the endangered marsupial Sarcophilus harrisii (Tasmanian devil).</title>
        <authorList>
            <person name="Miller W."/>
            <person name="Hayes V.M."/>
            <person name="Ratan A."/>
            <person name="Petersen D.C."/>
            <person name="Wittekindt N.E."/>
            <person name="Miller J."/>
            <person name="Walenz B."/>
            <person name="Knight J."/>
            <person name="Qi J."/>
            <person name="Zhao F."/>
            <person name="Wang Q."/>
            <person name="Bedoya-Reina O.C."/>
            <person name="Katiyar N."/>
            <person name="Tomsho L.P."/>
            <person name="Kasson L.M."/>
            <person name="Hardie R.A."/>
            <person name="Woodbridge P."/>
            <person name="Tindall E.A."/>
            <person name="Bertelsen M.F."/>
            <person name="Dixon D."/>
            <person name="Pyecroft S."/>
            <person name="Helgen K.M."/>
            <person name="Lesk A.M."/>
            <person name="Pringle T.H."/>
            <person name="Patterson N."/>
            <person name="Zhang Y."/>
            <person name="Kreiss A."/>
            <person name="Woods G.M."/>
            <person name="Jones M.E."/>
            <person name="Schuster S.C."/>
        </authorList>
    </citation>
    <scope>NUCLEOTIDE SEQUENCE [LARGE SCALE GENOMIC DNA]</scope>
</reference>
<evidence type="ECO:0000256" key="9">
    <source>
        <dbReference type="ARBA" id="ARBA00022516"/>
    </source>
</evidence>
<keyword evidence="11" id="KW-0520">NAD</keyword>
<dbReference type="AlphaFoldDB" id="A0A7N4PQE9"/>
<dbReference type="FunCoup" id="A0A7N4PQE9">
    <property type="interactions" value="950"/>
</dbReference>
<dbReference type="SUPFAM" id="SSF144292">
    <property type="entry name" value="occludin/ELL-like"/>
    <property type="match status" value="1"/>
</dbReference>
<dbReference type="Ensembl" id="ENSSHAT00000047825.1">
    <property type="protein sequence ID" value="ENSSHAP00000040484.1"/>
    <property type="gene ID" value="ENSSHAG00000003750.2"/>
</dbReference>
<sequence length="674" mass="74833">MKCSLFSVGLNGTCNNSSVPTSTSEMPDYLLKYAAISSSEQRQSYKNDFNAEYNEYRDLHARIERITRRFTQLDAELKQLSQGSEEYETTRGQILQEYWKIKKTAVPLTSQVARRTPETKVEMEETFVVESPDVTYGPDVIQAHYTYQTTRVSQDGGSLKVHPISTRFTFRTERKVPRLGVMLVGWGGNNGSTVTAAVLANKLKLSWMTKTGRKEANYYGSLMQAATVSLGSDDHGQNVHVPFRALLPMVSPDDIVFDGWDISSLNLAEAMKRAQVLDWALQEQLWPHMEQLRPRPSVYIPKFIAANQESRADNLISGSRAQQLEQIRKDIREFRTKSGVDKVIVLWTANTECFCDVVPGLNDTAENLLQAIERDLEVSPSTLFAVASILEGCAYLNGAPQNTFVPGAIELAMQRRVYIGGDDFKSGQTKIKSVLVDFLIGAGLKTVSIVSYNHLGNNDGRNLSAPKQFHSKEVSKSNVVDDMVQSNPLLYGPGEEPDHCVVIKYVPYVGDSKRALDEYTSEIMLGGTNTIVLHNTCEDSLLASPIILDLVILTELCQRITFCTDSDPHFQNFHSVLSILSFLCKAPLVPPGTPVVNALFRQRSCIENILRACVGLAPQNHMLLEHKMERVSSEFRREGTEAPTCPVPMKKGVAASPPNGYVEGTNGHQHASAS</sequence>
<dbReference type="Gene3D" id="6.10.140.340">
    <property type="match status" value="1"/>
</dbReference>
<dbReference type="Pfam" id="PF07303">
    <property type="entry name" value="Occludin_ELL"/>
    <property type="match status" value="1"/>
</dbReference>
<keyword evidence="13" id="KW-0594">Phospholipid biosynthesis</keyword>
<evidence type="ECO:0000256" key="18">
    <source>
        <dbReference type="PROSITE-ProRule" id="PRU01324"/>
    </source>
</evidence>
<dbReference type="Pfam" id="PF07994">
    <property type="entry name" value="NAD_binding_5"/>
    <property type="match status" value="1"/>
</dbReference>
<evidence type="ECO:0000256" key="8">
    <source>
        <dbReference type="ARBA" id="ARBA00022490"/>
    </source>
</evidence>
<dbReference type="Pfam" id="PF01658">
    <property type="entry name" value="Inos-1-P_synth"/>
    <property type="match status" value="1"/>
</dbReference>
<dbReference type="PANTHER" id="PTHR11510">
    <property type="entry name" value="MYO-INOSITOL-1 PHOSPHATE SYNTHASE"/>
    <property type="match status" value="1"/>
</dbReference>
<dbReference type="FunFam" id="3.40.50.720:FF:000171">
    <property type="entry name" value="inositol-3-phosphate synthase 1"/>
    <property type="match status" value="1"/>
</dbReference>
<keyword evidence="15" id="KW-1208">Phospholipid metabolism</keyword>
<comment type="cofactor">
    <cofactor evidence="2">
        <name>NAD(+)</name>
        <dbReference type="ChEBI" id="CHEBI:57540"/>
    </cofactor>
</comment>
<gene>
    <name evidence="22" type="primary">ISYNA1</name>
</gene>
<dbReference type="GO" id="GO:0005737">
    <property type="term" value="C:cytoplasm"/>
    <property type="evidence" value="ECO:0007669"/>
    <property type="project" value="UniProtKB-SubCell"/>
</dbReference>
<evidence type="ECO:0000256" key="14">
    <source>
        <dbReference type="ARBA" id="ARBA00023235"/>
    </source>
</evidence>
<comment type="pathway">
    <text evidence="4">Polyol metabolism; myo-inositol biosynthesis; myo-inositol from D-glucose 6-phosphate: step 1/2.</text>
</comment>
<evidence type="ECO:0000256" key="17">
    <source>
        <dbReference type="ARBA" id="ARBA00032949"/>
    </source>
</evidence>
<dbReference type="SUPFAM" id="SSF55347">
    <property type="entry name" value="Glyceraldehyde-3-phosphate dehydrogenase-like, C-terminal domain"/>
    <property type="match status" value="1"/>
</dbReference>
<comment type="catalytic activity">
    <reaction evidence="1">
        <text>D-glucose 6-phosphate = 1D-myo-inositol 3-phosphate</text>
        <dbReference type="Rhea" id="RHEA:10716"/>
        <dbReference type="ChEBI" id="CHEBI:58401"/>
        <dbReference type="ChEBI" id="CHEBI:61548"/>
        <dbReference type="EC" id="5.5.1.4"/>
    </reaction>
</comment>
<keyword evidence="8" id="KW-0963">Cytoplasm</keyword>
<dbReference type="InterPro" id="IPR010844">
    <property type="entry name" value="Occludin_ELL"/>
</dbReference>
<evidence type="ECO:0000313" key="23">
    <source>
        <dbReference type="Proteomes" id="UP000007648"/>
    </source>
</evidence>
<comment type="similarity">
    <text evidence="18">Belongs to the ELL/occludin family.</text>
</comment>
<evidence type="ECO:0000256" key="4">
    <source>
        <dbReference type="ARBA" id="ARBA00005117"/>
    </source>
</evidence>
<evidence type="ECO:0000313" key="22">
    <source>
        <dbReference type="Ensembl" id="ENSSHAP00000040484.1"/>
    </source>
</evidence>
<keyword evidence="12" id="KW-0443">Lipid metabolism</keyword>
<evidence type="ECO:0000256" key="6">
    <source>
        <dbReference type="ARBA" id="ARBA00012125"/>
    </source>
</evidence>
<reference evidence="22" key="2">
    <citation type="submission" date="2025-08" db="UniProtKB">
        <authorList>
            <consortium name="Ensembl"/>
        </authorList>
    </citation>
    <scope>IDENTIFICATION</scope>
</reference>
<dbReference type="FunFam" id="3.40.50.720:FF:000069">
    <property type="entry name" value="Inositol-3-phosphate synthase 1"/>
    <property type="match status" value="1"/>
</dbReference>
<dbReference type="SUPFAM" id="SSF51735">
    <property type="entry name" value="NAD(P)-binding Rossmann-fold domains"/>
    <property type="match status" value="1"/>
</dbReference>
<dbReference type="Proteomes" id="UP000007648">
    <property type="component" value="Unassembled WGS sequence"/>
</dbReference>
<dbReference type="GeneTree" id="ENSGT00390000018395"/>
<evidence type="ECO:0000256" key="1">
    <source>
        <dbReference type="ARBA" id="ARBA00000113"/>
    </source>
</evidence>
<evidence type="ECO:0000256" key="19">
    <source>
        <dbReference type="SAM" id="Coils"/>
    </source>
</evidence>
<evidence type="ECO:0000256" key="3">
    <source>
        <dbReference type="ARBA" id="ARBA00004496"/>
    </source>
</evidence>
<dbReference type="PROSITE" id="PS51980">
    <property type="entry name" value="OCEL"/>
    <property type="match status" value="1"/>
</dbReference>
<dbReference type="InterPro" id="IPR013021">
    <property type="entry name" value="Myo-inos-1-P_Synthase_GAPDH"/>
</dbReference>
<dbReference type="EC" id="5.5.1.4" evidence="6"/>
<feature type="coiled-coil region" evidence="19">
    <location>
        <begin position="56"/>
        <end position="83"/>
    </location>
</feature>
<dbReference type="GO" id="GO:0008654">
    <property type="term" value="P:phospholipid biosynthetic process"/>
    <property type="evidence" value="ECO:0007669"/>
    <property type="project" value="UniProtKB-KW"/>
</dbReference>
<evidence type="ECO:0000256" key="20">
    <source>
        <dbReference type="SAM" id="MobiDB-lite"/>
    </source>
</evidence>
<accession>A0A7N4PQE9</accession>
<dbReference type="GO" id="GO:0006021">
    <property type="term" value="P:inositol biosynthetic process"/>
    <property type="evidence" value="ECO:0007669"/>
    <property type="project" value="UniProtKB-UniPathway"/>
</dbReference>
<dbReference type="InterPro" id="IPR036291">
    <property type="entry name" value="NAD(P)-bd_dom_sf"/>
</dbReference>
<evidence type="ECO:0000256" key="10">
    <source>
        <dbReference type="ARBA" id="ARBA00022550"/>
    </source>
</evidence>
<evidence type="ECO:0000256" key="5">
    <source>
        <dbReference type="ARBA" id="ARBA00010813"/>
    </source>
</evidence>
<evidence type="ECO:0000256" key="7">
    <source>
        <dbReference type="ARBA" id="ARBA00017761"/>
    </source>
</evidence>
<evidence type="ECO:0000259" key="21">
    <source>
        <dbReference type="PROSITE" id="PS51980"/>
    </source>
</evidence>
<feature type="domain" description="OCEL" evidence="21">
    <location>
        <begin position="27"/>
        <end position="136"/>
    </location>
</feature>
<protein>
    <recommendedName>
        <fullName evidence="7">Inositol-3-phosphate synthase 1</fullName>
        <ecNumber evidence="6">5.5.1.4</ecNumber>
    </recommendedName>
    <alternativeName>
        <fullName evidence="17">Myo-inositol 1-phosphate synthase</fullName>
    </alternativeName>
</protein>
<dbReference type="Gene3D" id="3.40.50.720">
    <property type="entry name" value="NAD(P)-binding Rossmann-like Domain"/>
    <property type="match status" value="2"/>
</dbReference>
<dbReference type="GO" id="GO:0004512">
    <property type="term" value="F:inositol-3-phosphate synthase activity"/>
    <property type="evidence" value="ECO:0007669"/>
    <property type="project" value="UniProtKB-EC"/>
</dbReference>
<evidence type="ECO:0000256" key="11">
    <source>
        <dbReference type="ARBA" id="ARBA00023027"/>
    </source>
</evidence>
<organism evidence="22 23">
    <name type="scientific">Sarcophilus harrisii</name>
    <name type="common">Tasmanian devil</name>
    <name type="synonym">Sarcophilus laniarius</name>
    <dbReference type="NCBI Taxonomy" id="9305"/>
    <lineage>
        <taxon>Eukaryota</taxon>
        <taxon>Metazoa</taxon>
        <taxon>Chordata</taxon>
        <taxon>Craniata</taxon>
        <taxon>Vertebrata</taxon>
        <taxon>Euteleostomi</taxon>
        <taxon>Mammalia</taxon>
        <taxon>Metatheria</taxon>
        <taxon>Dasyuromorphia</taxon>
        <taxon>Dasyuridae</taxon>
        <taxon>Sarcophilus</taxon>
    </lineage>
</organism>
<reference evidence="22" key="3">
    <citation type="submission" date="2025-09" db="UniProtKB">
        <authorList>
            <consortium name="Ensembl"/>
        </authorList>
    </citation>
    <scope>IDENTIFICATION</scope>
</reference>
<keyword evidence="14" id="KW-0413">Isomerase</keyword>
<feature type="region of interest" description="Disordered" evidence="20">
    <location>
        <begin position="638"/>
        <end position="674"/>
    </location>
</feature>
<comment type="subcellular location">
    <subcellularLocation>
        <location evidence="3">Cytoplasm</location>
    </subcellularLocation>
</comment>
<proteinExistence type="inferred from homology"/>